<feature type="compositionally biased region" description="Basic and acidic residues" evidence="1">
    <location>
        <begin position="69"/>
        <end position="81"/>
    </location>
</feature>
<dbReference type="EMBL" id="JADPUN010000422">
    <property type="protein sequence ID" value="MBF9135366.1"/>
    <property type="molecule type" value="Genomic_DNA"/>
</dbReference>
<keyword evidence="4" id="KW-1185">Reference proteome</keyword>
<organism evidence="3 4">
    <name type="scientific">Plantactinospora alkalitolerans</name>
    <dbReference type="NCBI Taxonomy" id="2789879"/>
    <lineage>
        <taxon>Bacteria</taxon>
        <taxon>Bacillati</taxon>
        <taxon>Actinomycetota</taxon>
        <taxon>Actinomycetes</taxon>
        <taxon>Micromonosporales</taxon>
        <taxon>Micromonosporaceae</taxon>
        <taxon>Plantactinospora</taxon>
    </lineage>
</organism>
<proteinExistence type="predicted"/>
<keyword evidence="2" id="KW-0472">Membrane</keyword>
<evidence type="ECO:0000313" key="3">
    <source>
        <dbReference type="EMBL" id="MBF9135366.1"/>
    </source>
</evidence>
<dbReference type="Proteomes" id="UP000638560">
    <property type="component" value="Unassembled WGS sequence"/>
</dbReference>
<accession>A0ABS0HA56</accession>
<dbReference type="RefSeq" id="WP_196206819.1">
    <property type="nucleotide sequence ID" value="NZ_JADPUN010000422.1"/>
</dbReference>
<evidence type="ECO:0000256" key="2">
    <source>
        <dbReference type="SAM" id="Phobius"/>
    </source>
</evidence>
<protein>
    <submittedName>
        <fullName evidence="3">Uncharacterized protein</fullName>
    </submittedName>
</protein>
<name>A0ABS0HA56_9ACTN</name>
<reference evidence="3 4" key="1">
    <citation type="submission" date="2020-11" db="EMBL/GenBank/DDBJ databases">
        <title>A novel isolate from a Black sea contaminated sediment with potential to produce alkanes: Plantactinospora alkalitolerans sp. nov.</title>
        <authorList>
            <person name="Carro L."/>
            <person name="Veyisoglu A."/>
            <person name="Guven K."/>
            <person name="Schumann P."/>
            <person name="Klenk H.-P."/>
            <person name="Sahin N."/>
        </authorList>
    </citation>
    <scope>NUCLEOTIDE SEQUENCE [LARGE SCALE GENOMIC DNA]</scope>
    <source>
        <strain evidence="3 4">S1510</strain>
    </source>
</reference>
<gene>
    <name evidence="3" type="ORF">I0C86_41685</name>
</gene>
<keyword evidence="2" id="KW-1133">Transmembrane helix</keyword>
<sequence>MWDDESTGVDIGDATVRQAWQFLAEEWASEGFDSPTVLTVVTVGAVVLALGLIAAVWLRVWARRLHDEADARPVDPGRREATFQPGRFKVGPVAPESPRRPGAVYAPGSVDETVLLRPGPPPASGRPRRWDPDTTIEFRQQPR</sequence>
<feature type="region of interest" description="Disordered" evidence="1">
    <location>
        <begin position="69"/>
        <end position="143"/>
    </location>
</feature>
<evidence type="ECO:0000256" key="1">
    <source>
        <dbReference type="SAM" id="MobiDB-lite"/>
    </source>
</evidence>
<evidence type="ECO:0000313" key="4">
    <source>
        <dbReference type="Proteomes" id="UP000638560"/>
    </source>
</evidence>
<feature type="transmembrane region" description="Helical" evidence="2">
    <location>
        <begin position="37"/>
        <end position="58"/>
    </location>
</feature>
<keyword evidence="2" id="KW-0812">Transmembrane</keyword>
<comment type="caution">
    <text evidence="3">The sequence shown here is derived from an EMBL/GenBank/DDBJ whole genome shotgun (WGS) entry which is preliminary data.</text>
</comment>